<dbReference type="RefSeq" id="WP_144852463.1">
    <property type="nucleotide sequence ID" value="NZ_VNJI01000042.1"/>
</dbReference>
<proteinExistence type="predicted"/>
<dbReference type="Pfam" id="PF00085">
    <property type="entry name" value="Thioredoxin"/>
    <property type="match status" value="1"/>
</dbReference>
<evidence type="ECO:0000313" key="3">
    <source>
        <dbReference type="Proteomes" id="UP000317036"/>
    </source>
</evidence>
<dbReference type="InterPro" id="IPR013766">
    <property type="entry name" value="Thioredoxin_domain"/>
</dbReference>
<comment type="caution">
    <text evidence="2">The sequence shown here is derived from an EMBL/GenBank/DDBJ whole genome shotgun (WGS) entry which is preliminary data.</text>
</comment>
<name>A0A559K4T8_9BACL</name>
<reference evidence="2 3" key="1">
    <citation type="submission" date="2019-07" db="EMBL/GenBank/DDBJ databases">
        <authorList>
            <person name="Kim J."/>
        </authorList>
    </citation>
    <scope>NUCLEOTIDE SEQUENCE [LARGE SCALE GENOMIC DNA]</scope>
    <source>
        <strain evidence="2 3">JC52</strain>
    </source>
</reference>
<dbReference type="Proteomes" id="UP000317036">
    <property type="component" value="Unassembled WGS sequence"/>
</dbReference>
<sequence>MERLQSAERFRDLVNRDQYTIVKFDATRCPDCKNIDRFIGDIIAENRDKDFYAIDVEQFQTVAEENEVMGIPSLLVYKNGVKLGHLHSKYAKTPVQVRGYLESVIV</sequence>
<dbReference type="Gene3D" id="3.40.30.10">
    <property type="entry name" value="Glutaredoxin"/>
    <property type="match status" value="1"/>
</dbReference>
<dbReference type="InterPro" id="IPR050620">
    <property type="entry name" value="Thioredoxin_H-type-like"/>
</dbReference>
<evidence type="ECO:0000259" key="1">
    <source>
        <dbReference type="Pfam" id="PF00085"/>
    </source>
</evidence>
<dbReference type="PANTHER" id="PTHR10438">
    <property type="entry name" value="THIOREDOXIN"/>
    <property type="match status" value="1"/>
</dbReference>
<gene>
    <name evidence="2" type="ORF">FPZ49_25590</name>
</gene>
<keyword evidence="3" id="KW-1185">Reference proteome</keyword>
<accession>A0A559K4T8</accession>
<organism evidence="2 3">
    <name type="scientific">Paenibacillus cremeus</name>
    <dbReference type="NCBI Taxonomy" id="2163881"/>
    <lineage>
        <taxon>Bacteria</taxon>
        <taxon>Bacillati</taxon>
        <taxon>Bacillota</taxon>
        <taxon>Bacilli</taxon>
        <taxon>Bacillales</taxon>
        <taxon>Paenibacillaceae</taxon>
        <taxon>Paenibacillus</taxon>
    </lineage>
</organism>
<dbReference type="PANTHER" id="PTHR10438:SF468">
    <property type="entry name" value="THIOREDOXIN-1-RELATED"/>
    <property type="match status" value="1"/>
</dbReference>
<dbReference type="AlphaFoldDB" id="A0A559K4T8"/>
<dbReference type="SUPFAM" id="SSF52833">
    <property type="entry name" value="Thioredoxin-like"/>
    <property type="match status" value="1"/>
</dbReference>
<protein>
    <submittedName>
        <fullName evidence="2">Thioredoxin family protein</fullName>
    </submittedName>
</protein>
<dbReference type="InterPro" id="IPR036249">
    <property type="entry name" value="Thioredoxin-like_sf"/>
</dbReference>
<dbReference type="OrthoDB" id="7629852at2"/>
<evidence type="ECO:0000313" key="2">
    <source>
        <dbReference type="EMBL" id="TVY07155.1"/>
    </source>
</evidence>
<dbReference type="EMBL" id="VNJI01000042">
    <property type="protein sequence ID" value="TVY07155.1"/>
    <property type="molecule type" value="Genomic_DNA"/>
</dbReference>
<feature type="domain" description="Thioredoxin" evidence="1">
    <location>
        <begin position="6"/>
        <end position="88"/>
    </location>
</feature>
<dbReference type="CDD" id="cd02947">
    <property type="entry name" value="TRX_family"/>
    <property type="match status" value="1"/>
</dbReference>